<dbReference type="SUPFAM" id="SSF53649">
    <property type="entry name" value="Alkaline phosphatase-like"/>
    <property type="match status" value="1"/>
</dbReference>
<evidence type="ECO:0000313" key="1">
    <source>
        <dbReference type="EMBL" id="HIU33228.1"/>
    </source>
</evidence>
<dbReference type="Pfam" id="PF01663">
    <property type="entry name" value="Phosphodiest"/>
    <property type="match status" value="1"/>
</dbReference>
<protein>
    <submittedName>
        <fullName evidence="1">Alkaline phosphatase family protein</fullName>
    </submittedName>
</protein>
<name>A0A9D1IA79_9FIRM</name>
<dbReference type="PANTHER" id="PTHR10151:SF120">
    <property type="entry name" value="BIS(5'-ADENOSYL)-TRIPHOSPHATASE"/>
    <property type="match status" value="1"/>
</dbReference>
<reference evidence="1" key="1">
    <citation type="submission" date="2020-10" db="EMBL/GenBank/DDBJ databases">
        <authorList>
            <person name="Gilroy R."/>
        </authorList>
    </citation>
    <scope>NUCLEOTIDE SEQUENCE</scope>
    <source>
        <strain evidence="1">ChiHcec3-11533</strain>
    </source>
</reference>
<gene>
    <name evidence="1" type="ORF">IAB02_01570</name>
</gene>
<dbReference type="GO" id="GO:0016787">
    <property type="term" value="F:hydrolase activity"/>
    <property type="evidence" value="ECO:0007669"/>
    <property type="project" value="UniProtKB-ARBA"/>
</dbReference>
<dbReference type="AlphaFoldDB" id="A0A9D1IA79"/>
<dbReference type="PANTHER" id="PTHR10151">
    <property type="entry name" value="ECTONUCLEOTIDE PYROPHOSPHATASE/PHOSPHODIESTERASE"/>
    <property type="match status" value="1"/>
</dbReference>
<organism evidence="1 2">
    <name type="scientific">Candidatus Pullichristensenella excrementigallinarum</name>
    <dbReference type="NCBI Taxonomy" id="2840907"/>
    <lineage>
        <taxon>Bacteria</taxon>
        <taxon>Bacillati</taxon>
        <taxon>Bacillota</taxon>
        <taxon>Clostridia</taxon>
        <taxon>Candidatus Pullichristensenella</taxon>
    </lineage>
</organism>
<proteinExistence type="predicted"/>
<accession>A0A9D1IA79</accession>
<dbReference type="EMBL" id="DVMU01000037">
    <property type="protein sequence ID" value="HIU33228.1"/>
    <property type="molecule type" value="Genomic_DNA"/>
</dbReference>
<dbReference type="InterPro" id="IPR017850">
    <property type="entry name" value="Alkaline_phosphatase_core_sf"/>
</dbReference>
<sequence>MKIVYPDYDRSILSTLNSCLRYYGAEIAYPTLPELDALINTRPRHVMLLLLDGMGGRPLHRALKEDSYLRDREIATVTSIYPSTTAAATTAYFAAQSALEHGWLGWHVHMKEYAADVILFQSRTYHTEKPVDGPEPGPHSLPFESTFERVRRFRPEICTNSIYPFETYSEHGAQCRRRANSFGEVCRNLREISASPRPSFTIAYWPEPDSTMHRFGEGSKEADQMFLELDRQLRSLRERLADTLLIVTADHGMINVTEPVDVARIPALLETLVLPPSVEPRAGAFYVKNHRRREFEQAFREECGEDFLLLTREEVLETGLLGRGRQHPRIDDFLGDYFACATGRRFFQFSLPDGRPKYFLKGQHAGLTEDEMLVSVLAERIP</sequence>
<dbReference type="InterPro" id="IPR002591">
    <property type="entry name" value="Phosphodiest/P_Trfase"/>
</dbReference>
<evidence type="ECO:0000313" key="2">
    <source>
        <dbReference type="Proteomes" id="UP000824072"/>
    </source>
</evidence>
<dbReference type="Gene3D" id="3.40.720.10">
    <property type="entry name" value="Alkaline Phosphatase, subunit A"/>
    <property type="match status" value="1"/>
</dbReference>
<dbReference type="Proteomes" id="UP000824072">
    <property type="component" value="Unassembled WGS sequence"/>
</dbReference>
<reference evidence="1" key="2">
    <citation type="journal article" date="2021" name="PeerJ">
        <title>Extensive microbial diversity within the chicken gut microbiome revealed by metagenomics and culture.</title>
        <authorList>
            <person name="Gilroy R."/>
            <person name="Ravi A."/>
            <person name="Getino M."/>
            <person name="Pursley I."/>
            <person name="Horton D.L."/>
            <person name="Alikhan N.F."/>
            <person name="Baker D."/>
            <person name="Gharbi K."/>
            <person name="Hall N."/>
            <person name="Watson M."/>
            <person name="Adriaenssens E.M."/>
            <person name="Foster-Nyarko E."/>
            <person name="Jarju S."/>
            <person name="Secka A."/>
            <person name="Antonio M."/>
            <person name="Oren A."/>
            <person name="Chaudhuri R.R."/>
            <person name="La Ragione R."/>
            <person name="Hildebrand F."/>
            <person name="Pallen M.J."/>
        </authorList>
    </citation>
    <scope>NUCLEOTIDE SEQUENCE</scope>
    <source>
        <strain evidence="1">ChiHcec3-11533</strain>
    </source>
</reference>
<comment type="caution">
    <text evidence="1">The sequence shown here is derived from an EMBL/GenBank/DDBJ whole genome shotgun (WGS) entry which is preliminary data.</text>
</comment>